<dbReference type="Gramene" id="ONIVA04G29720.1">
    <property type="protein sequence ID" value="ONIVA04G29720.1"/>
    <property type="gene ID" value="ONIVA04G29720"/>
</dbReference>
<keyword evidence="2" id="KW-1185">Reference proteome</keyword>
<dbReference type="EnsemblPlants" id="ONIVA04G29720.1">
    <property type="protein sequence ID" value="ONIVA04G29720.1"/>
    <property type="gene ID" value="ONIVA04G29720"/>
</dbReference>
<dbReference type="HOGENOM" id="CLU_186365_0_0_1"/>
<proteinExistence type="predicted"/>
<organism evidence="1">
    <name type="scientific">Oryza nivara</name>
    <name type="common">Indian wild rice</name>
    <name type="synonym">Oryza sativa f. spontanea</name>
    <dbReference type="NCBI Taxonomy" id="4536"/>
    <lineage>
        <taxon>Eukaryota</taxon>
        <taxon>Viridiplantae</taxon>
        <taxon>Streptophyta</taxon>
        <taxon>Embryophyta</taxon>
        <taxon>Tracheophyta</taxon>
        <taxon>Spermatophyta</taxon>
        <taxon>Magnoliopsida</taxon>
        <taxon>Liliopsida</taxon>
        <taxon>Poales</taxon>
        <taxon>Poaceae</taxon>
        <taxon>BOP clade</taxon>
        <taxon>Oryzoideae</taxon>
        <taxon>Oryzeae</taxon>
        <taxon>Oryzinae</taxon>
        <taxon>Oryza</taxon>
    </lineage>
</organism>
<dbReference type="PROSITE" id="PS51257">
    <property type="entry name" value="PROKAR_LIPOPROTEIN"/>
    <property type="match status" value="1"/>
</dbReference>
<accession>A0A0E0H816</accession>
<protein>
    <submittedName>
        <fullName evidence="1">Uncharacterized protein</fullName>
    </submittedName>
</protein>
<dbReference type="AlphaFoldDB" id="A0A0E0H816"/>
<reference evidence="1" key="2">
    <citation type="submission" date="2018-04" db="EMBL/GenBank/DDBJ databases">
        <title>OnivRS2 (Oryza nivara Reference Sequence Version 2).</title>
        <authorList>
            <person name="Zhang J."/>
            <person name="Kudrna D."/>
            <person name="Lee S."/>
            <person name="Talag J."/>
            <person name="Rajasekar S."/>
            <person name="Welchert J."/>
            <person name="Hsing Y.-I."/>
            <person name="Wing R.A."/>
        </authorList>
    </citation>
    <scope>NUCLEOTIDE SEQUENCE [LARGE SCALE GENOMIC DNA]</scope>
    <source>
        <strain evidence="1">SL10</strain>
    </source>
</reference>
<sequence length="96" mass="10242">MGTWKAKSEEEIWLTGERREVYSCFHGAAGGCSGSGGGGGDGGGSGQTASAWRWRGQSSAAPSCDAVASAVIEMHRWSEYEIMPHHIVMYKPLAYC</sequence>
<name>A0A0E0H816_ORYNI</name>
<dbReference type="Proteomes" id="UP000006591">
    <property type="component" value="Chromosome 4"/>
</dbReference>
<evidence type="ECO:0000313" key="1">
    <source>
        <dbReference type="EnsemblPlants" id="ONIVA04G29720.1"/>
    </source>
</evidence>
<evidence type="ECO:0000313" key="2">
    <source>
        <dbReference type="Proteomes" id="UP000006591"/>
    </source>
</evidence>
<reference evidence="1" key="1">
    <citation type="submission" date="2015-04" db="UniProtKB">
        <authorList>
            <consortium name="EnsemblPlants"/>
        </authorList>
    </citation>
    <scope>IDENTIFICATION</scope>
    <source>
        <strain evidence="1">SL10</strain>
    </source>
</reference>